<dbReference type="Gene3D" id="3.40.50.300">
    <property type="entry name" value="P-loop containing nucleotide triphosphate hydrolases"/>
    <property type="match status" value="1"/>
</dbReference>
<keyword evidence="2" id="KW-1003">Cell membrane</keyword>
<dbReference type="SUPFAM" id="SSF52540">
    <property type="entry name" value="P-loop containing nucleoside triphosphate hydrolases"/>
    <property type="match status" value="1"/>
</dbReference>
<name>A0ABX2G6S4_9BURK</name>
<keyword evidence="4 9" id="KW-0067">ATP-binding</keyword>
<evidence type="ECO:0000256" key="2">
    <source>
        <dbReference type="ARBA" id="ARBA00022475"/>
    </source>
</evidence>
<evidence type="ECO:0000313" key="9">
    <source>
        <dbReference type="EMBL" id="NRT57080.1"/>
    </source>
</evidence>
<keyword evidence="10" id="KW-1185">Reference proteome</keyword>
<comment type="caution">
    <text evidence="9">The sequence shown here is derived from an EMBL/GenBank/DDBJ whole genome shotgun (WGS) entry which is preliminary data.</text>
</comment>
<evidence type="ECO:0000313" key="10">
    <source>
        <dbReference type="Proteomes" id="UP001516061"/>
    </source>
</evidence>
<accession>A0ABX2G6S4</accession>
<dbReference type="SUPFAM" id="SSF50331">
    <property type="entry name" value="MOP-like"/>
    <property type="match status" value="1"/>
</dbReference>
<organism evidence="9 10">
    <name type="scientific">Sphaerotilus uruguayifluvii</name>
    <dbReference type="NCBI Taxonomy" id="2735897"/>
    <lineage>
        <taxon>Bacteria</taxon>
        <taxon>Pseudomonadati</taxon>
        <taxon>Pseudomonadota</taxon>
        <taxon>Betaproteobacteria</taxon>
        <taxon>Burkholderiales</taxon>
        <taxon>Sphaerotilaceae</taxon>
        <taxon>Sphaerotilus</taxon>
    </lineage>
</organism>
<sequence length="360" mass="39703">MSIEIRDLNKRFGALTVCDNVNLTIGSGELVALLGPSGSGKTTLLRMIAGLEVPDAGQVLFHGEDATDASVRERQVGFVFQHYALFPQMTIFENVAFGLRVRPKATRPSEATIRAKVTELLKLVQLDWLAERYPHQLSGGQRQRIALARALAVEPKVLLLDEPFGALDAKVRKELRRWLRRLHDEMHVTSVFVTHDQEEAMEVADRIVVMNEGRVEQVGSPDEVYDRPATPFVLQFLGDVNLFHGRRDHAPGQPAHGGGSLGGEVSYVRPHEIDLVAAPEPGSWTATLAHVLTVGPNTRLELRRQGDEAPVDVELSREAWSGLRERLGLRPGSTVHLKPRRITRFDASGTNVADDPAAAI</sequence>
<dbReference type="InterPro" id="IPR008995">
    <property type="entry name" value="Mo/tungstate-bd_C_term_dom"/>
</dbReference>
<dbReference type="GO" id="GO:0005524">
    <property type="term" value="F:ATP binding"/>
    <property type="evidence" value="ECO:0007669"/>
    <property type="project" value="UniProtKB-KW"/>
</dbReference>
<evidence type="ECO:0000256" key="7">
    <source>
        <dbReference type="ARBA" id="ARBA00023136"/>
    </source>
</evidence>
<dbReference type="PROSITE" id="PS00211">
    <property type="entry name" value="ABC_TRANSPORTER_1"/>
    <property type="match status" value="1"/>
</dbReference>
<dbReference type="EMBL" id="JABSNM010000012">
    <property type="protein sequence ID" value="NRT57080.1"/>
    <property type="molecule type" value="Genomic_DNA"/>
</dbReference>
<dbReference type="RefSeq" id="WP_173806089.1">
    <property type="nucleotide sequence ID" value="NZ_JABSNM010000012.1"/>
</dbReference>
<dbReference type="Pfam" id="PF12857">
    <property type="entry name" value="TOBE_3"/>
    <property type="match status" value="1"/>
</dbReference>
<dbReference type="Pfam" id="PF00005">
    <property type="entry name" value="ABC_tran"/>
    <property type="match status" value="1"/>
</dbReference>
<dbReference type="NCBIfam" id="TIGR00968">
    <property type="entry name" value="3a0106s01"/>
    <property type="match status" value="1"/>
</dbReference>
<dbReference type="Proteomes" id="UP001516061">
    <property type="component" value="Unassembled WGS sequence"/>
</dbReference>
<reference evidence="9 10" key="1">
    <citation type="submission" date="2020-05" db="EMBL/GenBank/DDBJ databases">
        <title>Genomic Encyclopedia of Type Strains, Phase IV (KMG-V): Genome sequencing to study the core and pangenomes of soil and plant-associated prokaryotes.</title>
        <authorList>
            <person name="Whitman W."/>
        </authorList>
    </citation>
    <scope>NUCLEOTIDE SEQUENCE [LARGE SCALE GENOMIC DNA]</scope>
    <source>
        <strain evidence="9 10">C29</strain>
    </source>
</reference>
<evidence type="ECO:0000256" key="6">
    <source>
        <dbReference type="ARBA" id="ARBA00023032"/>
    </source>
</evidence>
<dbReference type="SMART" id="SM00382">
    <property type="entry name" value="AAA"/>
    <property type="match status" value="1"/>
</dbReference>
<dbReference type="InterPro" id="IPR050093">
    <property type="entry name" value="ABC_SmlMolc_Importer"/>
</dbReference>
<dbReference type="PANTHER" id="PTHR42781">
    <property type="entry name" value="SPERMIDINE/PUTRESCINE IMPORT ATP-BINDING PROTEIN POTA"/>
    <property type="match status" value="1"/>
</dbReference>
<evidence type="ECO:0000256" key="5">
    <source>
        <dbReference type="ARBA" id="ARBA00022967"/>
    </source>
</evidence>
<keyword evidence="6" id="KW-0764">Sulfate transport</keyword>
<gene>
    <name evidence="9" type="ORF">HNQ01_002829</name>
</gene>
<keyword evidence="3" id="KW-0547">Nucleotide-binding</keyword>
<keyword evidence="7" id="KW-0472">Membrane</keyword>
<keyword evidence="1" id="KW-0813">Transport</keyword>
<dbReference type="InterPro" id="IPR017871">
    <property type="entry name" value="ABC_transporter-like_CS"/>
</dbReference>
<evidence type="ECO:0000256" key="3">
    <source>
        <dbReference type="ARBA" id="ARBA00022741"/>
    </source>
</evidence>
<dbReference type="CDD" id="cd03296">
    <property type="entry name" value="ABC_CysA_sulfate_importer"/>
    <property type="match status" value="1"/>
</dbReference>
<dbReference type="PROSITE" id="PS50893">
    <property type="entry name" value="ABC_TRANSPORTER_2"/>
    <property type="match status" value="1"/>
</dbReference>
<dbReference type="InterPro" id="IPR005666">
    <property type="entry name" value="Sulph_transpt1"/>
</dbReference>
<keyword evidence="5" id="KW-1278">Translocase</keyword>
<dbReference type="InterPro" id="IPR003439">
    <property type="entry name" value="ABC_transporter-like_ATP-bd"/>
</dbReference>
<dbReference type="InterPro" id="IPR003593">
    <property type="entry name" value="AAA+_ATPase"/>
</dbReference>
<dbReference type="PANTHER" id="PTHR42781:SF4">
    <property type="entry name" value="SPERMIDINE_PUTRESCINE IMPORT ATP-BINDING PROTEIN POTA"/>
    <property type="match status" value="1"/>
</dbReference>
<proteinExistence type="predicted"/>
<evidence type="ECO:0000256" key="4">
    <source>
        <dbReference type="ARBA" id="ARBA00022840"/>
    </source>
</evidence>
<protein>
    <submittedName>
        <fullName evidence="9">Sulfate transport system ATP-binding protein</fullName>
    </submittedName>
</protein>
<feature type="domain" description="ABC transporter" evidence="8">
    <location>
        <begin position="3"/>
        <end position="237"/>
    </location>
</feature>
<evidence type="ECO:0000259" key="8">
    <source>
        <dbReference type="PROSITE" id="PS50893"/>
    </source>
</evidence>
<dbReference type="InterPro" id="IPR027417">
    <property type="entry name" value="P-loop_NTPase"/>
</dbReference>
<dbReference type="InterPro" id="IPR024765">
    <property type="entry name" value="TOBE-like"/>
</dbReference>
<evidence type="ECO:0000256" key="1">
    <source>
        <dbReference type="ARBA" id="ARBA00022448"/>
    </source>
</evidence>